<protein>
    <submittedName>
        <fullName evidence="1">Uncharacterized protein</fullName>
    </submittedName>
</protein>
<dbReference type="EMBL" id="CP011913">
    <property type="protein sequence ID" value="AKN76636.1"/>
    <property type="molecule type" value="Genomic_DNA"/>
</dbReference>
<proteinExistence type="predicted"/>
<dbReference type="Proteomes" id="UP000036185">
    <property type="component" value="Chromosome"/>
</dbReference>
<reference evidence="1 2" key="1">
    <citation type="journal article" date="2014" name="Int. J. Syst. Evol. Microbiol.">
        <title>Draft Genome Sequence of Corynebacterium ulcerans FRC58, Isolated from the Bronchitic Aspiration of a Patient in France.</title>
        <authorList>
            <person name="Silva Ado S."/>
            <person name="Barauna R.A."/>
            <person name="de Sa P.C."/>
            <person name="das Gracas D.A."/>
            <person name="Carneiro A.R."/>
            <person name="Thouvenin M."/>
            <person name="Azevedo V."/>
            <person name="Badell E."/>
            <person name="Guiso N."/>
            <person name="da Silva A.L."/>
            <person name="Ramos R.T."/>
        </authorList>
    </citation>
    <scope>NUCLEOTIDE SEQUENCE [LARGE SCALE GENOMIC DNA]</scope>
    <source>
        <strain evidence="1 2">FRC58</strain>
    </source>
</reference>
<evidence type="ECO:0000313" key="2">
    <source>
        <dbReference type="Proteomes" id="UP000036185"/>
    </source>
</evidence>
<name>A0ABN4GT09_CORUL</name>
<accession>A0ABN4GT09</accession>
<keyword evidence="2" id="KW-1185">Reference proteome</keyword>
<gene>
    <name evidence="1" type="ORF">CulFRC58_0782</name>
</gene>
<sequence>MESPFLLVMPMYLFGKSKCRRIMGRNNDNKSGANLQQVGSTFMRGI</sequence>
<evidence type="ECO:0000313" key="1">
    <source>
        <dbReference type="EMBL" id="AKN76636.1"/>
    </source>
</evidence>
<organism evidence="1 2">
    <name type="scientific">Corynebacterium ulcerans FRC58</name>
    <dbReference type="NCBI Taxonomy" id="1408268"/>
    <lineage>
        <taxon>Bacteria</taxon>
        <taxon>Bacillati</taxon>
        <taxon>Actinomycetota</taxon>
        <taxon>Actinomycetes</taxon>
        <taxon>Mycobacteriales</taxon>
        <taxon>Corynebacteriaceae</taxon>
        <taxon>Corynebacterium</taxon>
    </lineage>
</organism>